<proteinExistence type="predicted"/>
<sequence>MATEDSKSTLPAVEASAAVHPELPGALKEQADSPAAAKVTSPLLPEKTLEPTDANSDDALADQLVSSPSTQGEFNVAADEGSSDIKQTSSSQAKDTLAENKGNGGNTSGQDDFDSHVDADIDANYDADAHVNTATEALRHTGIGETGSVEESLLSETALSNALPRISASAQSDSYPLGSISSGAIKTGPPPAEVATAILLKDSEATRAFGARGFSNSNDSKIAVATETSAHAETSGSSRSSRFNQRARSNEIAELSEDEEADAEEVIEERQRRLFHLGEQRRKQKEKMSQTTVSSEDIEIMRSGFSNAREYVSPTELRILNGSYPEGLRGSLYFVGPGRFEIGYNVQRELEQATRNFHFGHLMDALPLLSKISFDPKEKSITHRSRLIAKQTAGQIQMEHGISTKVPGALYMTDTNQTFLNKFIPKEVHYATPEGECCGQDIQLFMPLQGSSQTIVCTNHVGALQNIDPVDLRPRATVELKDINPEFKGSLSCPHMQYDSDTREHFTVLQDVGFRSTTYTVLAISEAQPSGYMVASFVAQASVLHSFAITQDYIVVPVYPYTAPLGGVTYRWSDSLLDTLTFDSSQPVHLYVISREYRRVQCVYQAPPFFALHQINATQDMASDSVSIDLVAYPDDTVLRKLQINDLRKPNAHFSIPSGYAHRYQLRGVTMEATRYVESKGRPSIIPLATWVLLRTEPVELARVNPMAALRPCKYVYGLSHTERLKGLPVHVASATMYNCIVKLNISDSGADPLVWARTHCYPSEPAFVPCSNKEDDGYIVSVFFDSVRITSCLVVLDAKTFEELMIAQLPSAVPLSFGHSKFAI</sequence>
<organism evidence="1 2">
    <name type="scientific">Kickxella alabastrina</name>
    <dbReference type="NCBI Taxonomy" id="61397"/>
    <lineage>
        <taxon>Eukaryota</taxon>
        <taxon>Fungi</taxon>
        <taxon>Fungi incertae sedis</taxon>
        <taxon>Zoopagomycota</taxon>
        <taxon>Kickxellomycotina</taxon>
        <taxon>Kickxellomycetes</taxon>
        <taxon>Kickxellales</taxon>
        <taxon>Kickxellaceae</taxon>
        <taxon>Kickxella</taxon>
    </lineage>
</organism>
<dbReference type="EMBL" id="JANBPG010000700">
    <property type="protein sequence ID" value="KAJ1894373.1"/>
    <property type="molecule type" value="Genomic_DNA"/>
</dbReference>
<dbReference type="Proteomes" id="UP001150581">
    <property type="component" value="Unassembled WGS sequence"/>
</dbReference>
<keyword evidence="2" id="KW-1185">Reference proteome</keyword>
<reference evidence="1" key="1">
    <citation type="submission" date="2022-07" db="EMBL/GenBank/DDBJ databases">
        <title>Phylogenomic reconstructions and comparative analyses of Kickxellomycotina fungi.</title>
        <authorList>
            <person name="Reynolds N.K."/>
            <person name="Stajich J.E."/>
            <person name="Barry K."/>
            <person name="Grigoriev I.V."/>
            <person name="Crous P."/>
            <person name="Smith M.E."/>
        </authorList>
    </citation>
    <scope>NUCLEOTIDE SEQUENCE</scope>
    <source>
        <strain evidence="1">Benny 63K</strain>
    </source>
</reference>
<gene>
    <name evidence="1" type="ORF">LPJ66_005227</name>
</gene>
<accession>A0ACC1IJ34</accession>
<protein>
    <submittedName>
        <fullName evidence="1">Uncharacterized protein</fullName>
    </submittedName>
</protein>
<comment type="caution">
    <text evidence="1">The sequence shown here is derived from an EMBL/GenBank/DDBJ whole genome shotgun (WGS) entry which is preliminary data.</text>
</comment>
<name>A0ACC1IJ34_9FUNG</name>
<evidence type="ECO:0000313" key="1">
    <source>
        <dbReference type="EMBL" id="KAJ1894373.1"/>
    </source>
</evidence>
<evidence type="ECO:0000313" key="2">
    <source>
        <dbReference type="Proteomes" id="UP001150581"/>
    </source>
</evidence>